<dbReference type="Gene3D" id="3.10.105.10">
    <property type="entry name" value="Dipeptide-binding Protein, Domain 3"/>
    <property type="match status" value="1"/>
</dbReference>
<dbReference type="CDD" id="cd08497">
    <property type="entry name" value="MbnE-like"/>
    <property type="match status" value="1"/>
</dbReference>
<keyword evidence="3" id="KW-0732">Signal</keyword>
<sequence length="626" mass="70237">MQMDWTRRDLGKLSVGAGMAALLPPALPRRAAAEDTVIAHGVSAFGDLKYPAGFERFAYATPGAPIGGTFSTGYGGITFDSVNGFVIKGNPAIGLSITYDTLMVRADDEPDAVYGLIAESIEYPADRSWAAFALRPEARFRDGSPVTAEDVKFSFDVLLEKGHPQYAVLLNGVTGATVEGERRIRFDFAPDTPKRDMPMTVASLPVLQKAWFETRDFAEATLEPIMTSGPYEIDAAALSPGRSITYRRRADYWGWDVPAMRGFWHFDAIRFEYFRDRSAQFEAFKAGSFSFNEEFWSKLWATGYDFPAVNRGDILRSELPDERPAGTQGYWFNLRREKFQDPRVRQAIAETFDFEWSNRTLFFDLYTRTDSFFEGGPMQAEGKPTPEELAVLEPLADILPPGVLDDPAYVPPVTDGSGRNRRNLRRAARLLDEAGWKVDGDVRRNAAGEPLEIEFLSDSPSFDRITIPYTEQLQRIGVKATARRVDAAQYKRREDDYDFDIIVDRKGMSSTPGVELRAYFHSASAEAKGTQNLSGVSDPAVDALIEVITKAENRETLTAAVRALDRVLRAMHIWIPQWSKAKHTLAYWDIYGVPDPATKPKYNRGVIDRWWFDAEKAARFGDKFTG</sequence>
<organism evidence="5 6">
    <name type="scientific">Paralimibaculum aggregatum</name>
    <dbReference type="NCBI Taxonomy" id="3036245"/>
    <lineage>
        <taxon>Bacteria</taxon>
        <taxon>Pseudomonadati</taxon>
        <taxon>Pseudomonadota</taxon>
        <taxon>Alphaproteobacteria</taxon>
        <taxon>Rhodobacterales</taxon>
        <taxon>Paracoccaceae</taxon>
        <taxon>Paralimibaculum</taxon>
    </lineage>
</organism>
<comment type="caution">
    <text evidence="5">The sequence shown here is derived from an EMBL/GenBank/DDBJ whole genome shotgun (WGS) entry which is preliminary data.</text>
</comment>
<dbReference type="InterPro" id="IPR000914">
    <property type="entry name" value="SBP_5_dom"/>
</dbReference>
<evidence type="ECO:0000256" key="2">
    <source>
        <dbReference type="ARBA" id="ARBA00005695"/>
    </source>
</evidence>
<dbReference type="PANTHER" id="PTHR30290">
    <property type="entry name" value="PERIPLASMIC BINDING COMPONENT OF ABC TRANSPORTER"/>
    <property type="match status" value="1"/>
</dbReference>
<accession>A0ABQ6LDG1</accession>
<dbReference type="InterPro" id="IPR030678">
    <property type="entry name" value="Peptide/Ni-bd"/>
</dbReference>
<dbReference type="EMBL" id="BSYI01000001">
    <property type="protein sequence ID" value="GMG80982.1"/>
    <property type="molecule type" value="Genomic_DNA"/>
</dbReference>
<keyword evidence="6" id="KW-1185">Reference proteome</keyword>
<feature type="domain" description="Solute-binding protein family 5" evidence="4">
    <location>
        <begin position="113"/>
        <end position="517"/>
    </location>
</feature>
<evidence type="ECO:0000313" key="6">
    <source>
        <dbReference type="Proteomes" id="UP001239909"/>
    </source>
</evidence>
<dbReference type="Proteomes" id="UP001239909">
    <property type="component" value="Unassembled WGS sequence"/>
</dbReference>
<dbReference type="SUPFAM" id="SSF53850">
    <property type="entry name" value="Periplasmic binding protein-like II"/>
    <property type="match status" value="1"/>
</dbReference>
<dbReference type="InterPro" id="IPR039424">
    <property type="entry name" value="SBP_5"/>
</dbReference>
<dbReference type="PIRSF" id="PIRSF002741">
    <property type="entry name" value="MppA"/>
    <property type="match status" value="1"/>
</dbReference>
<reference evidence="5 6" key="1">
    <citation type="submission" date="2023-04" db="EMBL/GenBank/DDBJ databases">
        <title>Marinoamorphus aggregata gen. nov., sp. Nov., isolate from tissue of brittle star Ophioplocus japonicus.</title>
        <authorList>
            <person name="Kawano K."/>
            <person name="Sawayama S."/>
            <person name="Nakagawa S."/>
        </authorList>
    </citation>
    <scope>NUCLEOTIDE SEQUENCE [LARGE SCALE GENOMIC DNA]</scope>
    <source>
        <strain evidence="5 6">NKW23</strain>
    </source>
</reference>
<evidence type="ECO:0000256" key="3">
    <source>
        <dbReference type="ARBA" id="ARBA00022729"/>
    </source>
</evidence>
<dbReference type="Pfam" id="PF00496">
    <property type="entry name" value="SBP_bac_5"/>
    <property type="match status" value="1"/>
</dbReference>
<proteinExistence type="inferred from homology"/>
<comment type="subcellular location">
    <subcellularLocation>
        <location evidence="1">Periplasm</location>
    </subcellularLocation>
</comment>
<gene>
    <name evidence="5" type="ORF">LNKW23_01940</name>
</gene>
<protein>
    <submittedName>
        <fullName evidence="5">Extracellular solute-binding protein</fullName>
    </submittedName>
</protein>
<name>A0ABQ6LDG1_9RHOB</name>
<dbReference type="InterPro" id="IPR006311">
    <property type="entry name" value="TAT_signal"/>
</dbReference>
<dbReference type="Gene3D" id="3.40.190.10">
    <property type="entry name" value="Periplasmic binding protein-like II"/>
    <property type="match status" value="1"/>
</dbReference>
<evidence type="ECO:0000313" key="5">
    <source>
        <dbReference type="EMBL" id="GMG80982.1"/>
    </source>
</evidence>
<comment type="similarity">
    <text evidence="2">Belongs to the bacterial solute-binding protein 5 family.</text>
</comment>
<evidence type="ECO:0000259" key="4">
    <source>
        <dbReference type="Pfam" id="PF00496"/>
    </source>
</evidence>
<dbReference type="PROSITE" id="PS51318">
    <property type="entry name" value="TAT"/>
    <property type="match status" value="1"/>
</dbReference>
<dbReference type="PANTHER" id="PTHR30290:SF64">
    <property type="entry name" value="ABC TRANSPORTER PERIPLASMIC BINDING PROTEIN"/>
    <property type="match status" value="1"/>
</dbReference>
<evidence type="ECO:0000256" key="1">
    <source>
        <dbReference type="ARBA" id="ARBA00004418"/>
    </source>
</evidence>